<dbReference type="InterPro" id="IPR007111">
    <property type="entry name" value="NACHT_NTPase"/>
</dbReference>
<dbReference type="Gene3D" id="3.40.50.300">
    <property type="entry name" value="P-loop containing nucleotide triphosphate hydrolases"/>
    <property type="match status" value="1"/>
</dbReference>
<evidence type="ECO:0000259" key="1">
    <source>
        <dbReference type="PROSITE" id="PS50837"/>
    </source>
</evidence>
<accession>A0A644ZKW6</accession>
<name>A0A644ZKW6_9ZZZZ</name>
<sequence length="635" mass="74683">MEEKFLETIVTSFTKALISESIELFSDVYDQAYDEVKQYIGGDLKKYLTKQRDKYSHIKTLLKGNTPVYLYDIYYPLKLVKNNEIVLTNSITELLKKNNYITIIGDAGSGKSTLIKHLFINSILEKFKIPLLIELRYLNDDPRSLEEYIKDISNMNRISVNPVILERFLENGKFAFFLDGYDELDANTKKRVTKQLNDFVNKYDRNNFILTSRPYSNIEQLPLFCNYHMKNLDLKDGEIKGFIFKQLSNEVEIAEKIIKSIEQGKSLYINSFLKNPLLLTLNILTFQSYASIPDKKYIFYRRVINALFSEHDSKTKLGFVREKISGLNQEQFESILKAFSFITYFESQFTFERDYVNHKLKIIKAKHKDLPFDNNKFILDLKSAIALWVEDNGELAFAHRSLQEYFAALFIKELQNEENKRVYDKIIYRFAESQGKPLREVENLLTLLSEMDEFNYYQNYYLPILLELKEVLTSNKTEKIQRNFINFFTDGIGFNNGFKKHKTPQDDLVMDSNVLIPRPLVKDQVNKTIAVHIPHTRKLYDYISSVYDKNEDLVCPNHPCICKTEKDVTDYRLKRTNCYIEFKEGITDDFYSILDSPQLEKITKEYNQYLESEITRVTDFLNKTIGIEKDIVDLI</sequence>
<comment type="caution">
    <text evidence="2">The sequence shown here is derived from an EMBL/GenBank/DDBJ whole genome shotgun (WGS) entry which is preliminary data.</text>
</comment>
<feature type="domain" description="NACHT" evidence="1">
    <location>
        <begin position="99"/>
        <end position="214"/>
    </location>
</feature>
<dbReference type="PANTHER" id="PTHR46844:SF1">
    <property type="entry name" value="SLR5058 PROTEIN"/>
    <property type="match status" value="1"/>
</dbReference>
<organism evidence="2">
    <name type="scientific">bioreactor metagenome</name>
    <dbReference type="NCBI Taxonomy" id="1076179"/>
    <lineage>
        <taxon>unclassified sequences</taxon>
        <taxon>metagenomes</taxon>
        <taxon>ecological metagenomes</taxon>
    </lineage>
</organism>
<proteinExistence type="predicted"/>
<reference evidence="2" key="1">
    <citation type="submission" date="2019-08" db="EMBL/GenBank/DDBJ databases">
        <authorList>
            <person name="Kucharzyk K."/>
            <person name="Murdoch R.W."/>
            <person name="Higgins S."/>
            <person name="Loffler F."/>
        </authorList>
    </citation>
    <scope>NUCLEOTIDE SEQUENCE</scope>
</reference>
<dbReference type="EMBL" id="VSSQ01009407">
    <property type="protein sequence ID" value="MPM41535.1"/>
    <property type="molecule type" value="Genomic_DNA"/>
</dbReference>
<dbReference type="PANTHER" id="PTHR46844">
    <property type="entry name" value="SLR5058 PROTEIN"/>
    <property type="match status" value="1"/>
</dbReference>
<dbReference type="InterPro" id="IPR027417">
    <property type="entry name" value="P-loop_NTPase"/>
</dbReference>
<gene>
    <name evidence="2" type="ORF">SDC9_88190</name>
</gene>
<dbReference type="PROSITE" id="PS50837">
    <property type="entry name" value="NACHT"/>
    <property type="match status" value="1"/>
</dbReference>
<dbReference type="AlphaFoldDB" id="A0A644ZKW6"/>
<protein>
    <recommendedName>
        <fullName evidence="1">NACHT domain-containing protein</fullName>
    </recommendedName>
</protein>
<dbReference type="Pfam" id="PF05729">
    <property type="entry name" value="NACHT"/>
    <property type="match status" value="1"/>
</dbReference>
<dbReference type="SUPFAM" id="SSF52540">
    <property type="entry name" value="P-loop containing nucleoside triphosphate hydrolases"/>
    <property type="match status" value="1"/>
</dbReference>
<evidence type="ECO:0000313" key="2">
    <source>
        <dbReference type="EMBL" id="MPM41535.1"/>
    </source>
</evidence>